<evidence type="ECO:0000313" key="2">
    <source>
        <dbReference type="EMBL" id="RMS39572.1"/>
    </source>
</evidence>
<evidence type="ECO:0000313" key="3">
    <source>
        <dbReference type="Proteomes" id="UP000050469"/>
    </source>
</evidence>
<dbReference type="EMBL" id="RBSP01000924">
    <property type="protein sequence ID" value="RMS39572.1"/>
    <property type="molecule type" value="Genomic_DNA"/>
</dbReference>
<name>A0A0P9V4X5_PSEA0</name>
<comment type="caution">
    <text evidence="1">The sequence shown here is derived from an EMBL/GenBank/DDBJ whole genome shotgun (WGS) entry which is preliminary data.</text>
</comment>
<dbReference type="GO" id="GO:0045892">
    <property type="term" value="P:negative regulation of DNA-templated transcription"/>
    <property type="evidence" value="ECO:0007669"/>
    <property type="project" value="TreeGrafter"/>
</dbReference>
<dbReference type="SUPFAM" id="SSF158668">
    <property type="entry name" value="MtlR-like"/>
    <property type="match status" value="1"/>
</dbReference>
<dbReference type="Proteomes" id="UP000050469">
    <property type="component" value="Unassembled WGS sequence"/>
</dbReference>
<dbReference type="EMBL" id="LJQO01000077">
    <property type="protein sequence ID" value="KPX79129.1"/>
    <property type="molecule type" value="Genomic_DNA"/>
</dbReference>
<dbReference type="InterPro" id="IPR007761">
    <property type="entry name" value="MtlR-like"/>
</dbReference>
<evidence type="ECO:0000313" key="4">
    <source>
        <dbReference type="Proteomes" id="UP000270873"/>
    </source>
</evidence>
<dbReference type="RefSeq" id="WP_057411566.1">
    <property type="nucleotide sequence ID" value="NZ_LJQO01000077.1"/>
</dbReference>
<dbReference type="AlphaFoldDB" id="A0A0P9V4X5"/>
<accession>A0A0P9V4X5</accession>
<organism evidence="1 3">
    <name type="scientific">Pseudomonas amygdali pv. photiniae</name>
    <dbReference type="NCBI Taxonomy" id="251724"/>
    <lineage>
        <taxon>Bacteria</taxon>
        <taxon>Pseudomonadati</taxon>
        <taxon>Pseudomonadota</taxon>
        <taxon>Gammaproteobacteria</taxon>
        <taxon>Pseudomonadales</taxon>
        <taxon>Pseudomonadaceae</taxon>
        <taxon>Pseudomonas</taxon>
        <taxon>Pseudomonas amygdali</taxon>
    </lineage>
</organism>
<dbReference type="PANTHER" id="PTHR37941">
    <property type="entry name" value="FUMARASE E-RELATED"/>
    <property type="match status" value="1"/>
</dbReference>
<evidence type="ECO:0000313" key="1">
    <source>
        <dbReference type="EMBL" id="KPX79129.1"/>
    </source>
</evidence>
<proteinExistence type="predicted"/>
<sequence length="172" mass="19107">MNDIPKPLSETHPHLSGFMDFLADFNKETERGAALAAAAMLDEQLARIIESFLIPNKGSKALIDGFNAPLGTFSARIASSFALGLLSEVEYRECELIRKVRNEFAHQIKVSFKSEKVASLCALLQLSAKSYSDVHVDTRGQFTTAAVALILNLTNRPHYVGQKRLQVENWRT</sequence>
<protein>
    <submittedName>
        <fullName evidence="1">Uncharacterized protein</fullName>
    </submittedName>
</protein>
<dbReference type="PATRIC" id="fig|251724.3.peg.214"/>
<dbReference type="Proteomes" id="UP000270873">
    <property type="component" value="Unassembled WGS sequence"/>
</dbReference>
<dbReference type="Gene3D" id="1.20.120.330">
    <property type="entry name" value="Nucleotidyltransferases domain 2"/>
    <property type="match status" value="1"/>
</dbReference>
<reference evidence="1 3" key="1">
    <citation type="submission" date="2015-09" db="EMBL/GenBank/DDBJ databases">
        <title>Genome announcement of multiple Pseudomonas syringae strains.</title>
        <authorList>
            <person name="Thakur S."/>
            <person name="Wang P.W."/>
            <person name="Gong Y."/>
            <person name="Weir B.S."/>
            <person name="Guttman D.S."/>
        </authorList>
    </citation>
    <scope>NUCLEOTIDE SEQUENCE [LARGE SCALE GENOMIC DNA]</scope>
    <source>
        <strain evidence="1 3">ICMP7840</strain>
    </source>
</reference>
<dbReference type="InterPro" id="IPR038026">
    <property type="entry name" value="MtlR-like_sf"/>
</dbReference>
<gene>
    <name evidence="1" type="ORF">ALO53_00166</name>
    <name evidence="2" type="ORF">ALP66_04081</name>
</gene>
<dbReference type="PANTHER" id="PTHR37941:SF1">
    <property type="entry name" value="FUMARASE E-RELATED"/>
    <property type="match status" value="1"/>
</dbReference>
<reference evidence="2 4" key="2">
    <citation type="submission" date="2018-08" db="EMBL/GenBank/DDBJ databases">
        <title>Recombination of ecologically and evolutionarily significant loci maintains genetic cohesion in the Pseudomonas syringae species complex.</title>
        <authorList>
            <person name="Dillon M."/>
            <person name="Thakur S."/>
            <person name="Almeida R.N.D."/>
            <person name="Weir B.S."/>
            <person name="Guttman D.S."/>
        </authorList>
    </citation>
    <scope>NUCLEOTIDE SEQUENCE [LARGE SCALE GENOMIC DNA]</scope>
    <source>
        <strain evidence="2 4">ICMP 7847</strain>
    </source>
</reference>